<feature type="domain" description="Thioredoxin" evidence="9">
    <location>
        <begin position="22"/>
        <end position="179"/>
    </location>
</feature>
<feature type="active site" description="Cysteine sulfenic acid (-SOH) intermediate" evidence="7">
    <location>
        <position position="67"/>
    </location>
</feature>
<dbReference type="GO" id="GO:0005739">
    <property type="term" value="C:mitochondrion"/>
    <property type="evidence" value="ECO:0007669"/>
    <property type="project" value="TreeGrafter"/>
</dbReference>
<evidence type="ECO:0000256" key="6">
    <source>
        <dbReference type="ARBA" id="ARBA00079296"/>
    </source>
</evidence>
<dbReference type="GO" id="GO:0005777">
    <property type="term" value="C:peroxisome"/>
    <property type="evidence" value="ECO:0007669"/>
    <property type="project" value="TreeGrafter"/>
</dbReference>
<dbReference type="GO" id="GO:0045454">
    <property type="term" value="P:cell redox homeostasis"/>
    <property type="evidence" value="ECO:0007669"/>
    <property type="project" value="TreeGrafter"/>
</dbReference>
<keyword evidence="4 8" id="KW-0560">Oxidoreductase</keyword>
<dbReference type="Pfam" id="PF08534">
    <property type="entry name" value="Redoxin"/>
    <property type="match status" value="1"/>
</dbReference>
<dbReference type="InterPro" id="IPR036249">
    <property type="entry name" value="Thioredoxin-like_sf"/>
</dbReference>
<dbReference type="GO" id="GO:0008379">
    <property type="term" value="F:thioredoxin peroxidase activity"/>
    <property type="evidence" value="ECO:0007669"/>
    <property type="project" value="InterPro"/>
</dbReference>
<keyword evidence="2 8" id="KW-0575">Peroxidase</keyword>
<comment type="caution">
    <text evidence="10">The sequence shown here is derived from an EMBL/GenBank/DDBJ whole genome shotgun (WGS) entry which is preliminary data.</text>
</comment>
<evidence type="ECO:0000313" key="10">
    <source>
        <dbReference type="EMBL" id="KAG2184574.1"/>
    </source>
</evidence>
<dbReference type="OrthoDB" id="1882547at2759"/>
<dbReference type="CDD" id="cd03013">
    <property type="entry name" value="PRX5_like"/>
    <property type="match status" value="1"/>
</dbReference>
<dbReference type="PANTHER" id="PTHR10430">
    <property type="entry name" value="PEROXIREDOXIN"/>
    <property type="match status" value="1"/>
</dbReference>
<evidence type="ECO:0000256" key="8">
    <source>
        <dbReference type="RuleBase" id="RU366011"/>
    </source>
</evidence>
<dbReference type="PROSITE" id="PS51352">
    <property type="entry name" value="THIOREDOXIN_2"/>
    <property type="match status" value="1"/>
</dbReference>
<dbReference type="InterPro" id="IPR013740">
    <property type="entry name" value="Redoxin"/>
</dbReference>
<organism evidence="10 11">
    <name type="scientific">Mortierella isabellina</name>
    <name type="common">Filamentous fungus</name>
    <name type="synonym">Umbelopsis isabellina</name>
    <dbReference type="NCBI Taxonomy" id="91625"/>
    <lineage>
        <taxon>Eukaryota</taxon>
        <taxon>Fungi</taxon>
        <taxon>Fungi incertae sedis</taxon>
        <taxon>Mucoromycota</taxon>
        <taxon>Mucoromycotina</taxon>
        <taxon>Umbelopsidomycetes</taxon>
        <taxon>Umbelopsidales</taxon>
        <taxon>Umbelopsidaceae</taxon>
        <taxon>Umbelopsis</taxon>
    </lineage>
</organism>
<evidence type="ECO:0000256" key="4">
    <source>
        <dbReference type="ARBA" id="ARBA00023002"/>
    </source>
</evidence>
<reference evidence="10" key="1">
    <citation type="submission" date="2020-12" db="EMBL/GenBank/DDBJ databases">
        <title>Metabolic potential, ecology and presence of endohyphal bacteria is reflected in genomic diversity of Mucoromycotina.</title>
        <authorList>
            <person name="Muszewska A."/>
            <person name="Okrasinska A."/>
            <person name="Steczkiewicz K."/>
            <person name="Drgas O."/>
            <person name="Orlowska M."/>
            <person name="Perlinska-Lenart U."/>
            <person name="Aleksandrzak-Piekarczyk T."/>
            <person name="Szatraj K."/>
            <person name="Zielenkiewicz U."/>
            <person name="Pilsyk S."/>
            <person name="Malc E."/>
            <person name="Mieczkowski P."/>
            <person name="Kruszewska J.S."/>
            <person name="Biernat P."/>
            <person name="Pawlowska J."/>
        </authorList>
    </citation>
    <scope>NUCLEOTIDE SEQUENCE</scope>
    <source>
        <strain evidence="10">WA0000067209</strain>
    </source>
</reference>
<dbReference type="Proteomes" id="UP000654370">
    <property type="component" value="Unassembled WGS sequence"/>
</dbReference>
<evidence type="ECO:0000256" key="7">
    <source>
        <dbReference type="PIRSR" id="PIRSR637944-1"/>
    </source>
</evidence>
<keyword evidence="11" id="KW-1185">Reference proteome</keyword>
<evidence type="ECO:0000256" key="2">
    <source>
        <dbReference type="ARBA" id="ARBA00022559"/>
    </source>
</evidence>
<dbReference type="PANTHER" id="PTHR10430:SF16">
    <property type="entry name" value="PEROXIREDOXIN-5, MITOCHONDRIAL"/>
    <property type="match status" value="1"/>
</dbReference>
<sequence>MLSRTFLTQAKRSFHSSRVASIKVGDRIPDVEVQGSSPAETHKTGELLASKKRAILFGVPGAFTPGCTKDHLPGYIKKADELKAKGVDFIGCVAVNDAFVMTAWGKSVGNEGEVTLLADPAGELAKALDLNFDATGVLGNHRYKRFAAVVEGGVVKQLFVEPDNTGLNVSLAENVIKQL</sequence>
<comment type="similarity">
    <text evidence="1 8">Belongs to the peroxiredoxin family. Prx5 subfamily.</text>
</comment>
<dbReference type="AlphaFoldDB" id="A0A8H7Q1A1"/>
<dbReference type="EMBL" id="JAEPQZ010000002">
    <property type="protein sequence ID" value="KAG2184574.1"/>
    <property type="molecule type" value="Genomic_DNA"/>
</dbReference>
<proteinExistence type="inferred from homology"/>
<evidence type="ECO:0000313" key="11">
    <source>
        <dbReference type="Proteomes" id="UP000654370"/>
    </source>
</evidence>
<keyword evidence="5 8" id="KW-0676">Redox-active center</keyword>
<dbReference type="SUPFAM" id="SSF52833">
    <property type="entry name" value="Thioredoxin-like"/>
    <property type="match status" value="1"/>
</dbReference>
<dbReference type="InterPro" id="IPR013766">
    <property type="entry name" value="Thioredoxin_domain"/>
</dbReference>
<accession>A0A8H7Q1A1</accession>
<dbReference type="Gene3D" id="3.40.30.10">
    <property type="entry name" value="Glutaredoxin"/>
    <property type="match status" value="1"/>
</dbReference>
<evidence type="ECO:0000256" key="5">
    <source>
        <dbReference type="ARBA" id="ARBA00023284"/>
    </source>
</evidence>
<dbReference type="GO" id="GO:0034599">
    <property type="term" value="P:cellular response to oxidative stress"/>
    <property type="evidence" value="ECO:0007669"/>
    <property type="project" value="InterPro"/>
</dbReference>
<dbReference type="InterPro" id="IPR037944">
    <property type="entry name" value="PRX5-like"/>
</dbReference>
<evidence type="ECO:0000256" key="1">
    <source>
        <dbReference type="ARBA" id="ARBA00010505"/>
    </source>
</evidence>
<dbReference type="GO" id="GO:0042744">
    <property type="term" value="P:hydrogen peroxide catabolic process"/>
    <property type="evidence" value="ECO:0007669"/>
    <property type="project" value="TreeGrafter"/>
</dbReference>
<dbReference type="FunFam" id="3.40.30.10:FF:000020">
    <property type="entry name" value="Peroxiredoxin"/>
    <property type="match status" value="1"/>
</dbReference>
<gene>
    <name evidence="10" type="ORF">INT43_000483</name>
</gene>
<evidence type="ECO:0000256" key="3">
    <source>
        <dbReference type="ARBA" id="ARBA00022862"/>
    </source>
</evidence>
<evidence type="ECO:0000259" key="9">
    <source>
        <dbReference type="PROSITE" id="PS51352"/>
    </source>
</evidence>
<protein>
    <recommendedName>
        <fullName evidence="6">Thioredoxin-dependent peroxiredoxin</fullName>
    </recommendedName>
</protein>
<name>A0A8H7Q1A1_MORIS</name>
<keyword evidence="3 8" id="KW-0049">Antioxidant</keyword>
<comment type="function">
    <text evidence="8">Thiol-specific peroxidase that catalyzes the reduction of hydrogen peroxide and organic hydroperoxides to water and alcohols, respectively. Plays a role in cell protection against oxidative stress by detoxifying peroxides.</text>
</comment>